<dbReference type="Proteomes" id="UP000587524">
    <property type="component" value="Unassembled WGS sequence"/>
</dbReference>
<protein>
    <recommendedName>
        <fullName evidence="1">TniQ domain-containing protein</fullName>
    </recommendedName>
</protein>
<dbReference type="Pfam" id="PF06527">
    <property type="entry name" value="TniQ"/>
    <property type="match status" value="1"/>
</dbReference>
<comment type="caution">
    <text evidence="2">The sequence shown here is derived from an EMBL/GenBank/DDBJ whole genome shotgun (WGS) entry which is preliminary data.</text>
</comment>
<dbReference type="InterPro" id="IPR009492">
    <property type="entry name" value="TniQ"/>
</dbReference>
<keyword evidence="3" id="KW-1185">Reference proteome</keyword>
<proteinExistence type="predicted"/>
<dbReference type="RefSeq" id="WP_210283788.1">
    <property type="nucleotide sequence ID" value="NZ_JACJHY010000015.1"/>
</dbReference>
<gene>
    <name evidence="2" type="ORF">HNQ97_003247</name>
</gene>
<organism evidence="2 3">
    <name type="scientific">Aminobacter ciceronei</name>
    <dbReference type="NCBI Taxonomy" id="150723"/>
    <lineage>
        <taxon>Bacteria</taxon>
        <taxon>Pseudomonadati</taxon>
        <taxon>Pseudomonadota</taxon>
        <taxon>Alphaproteobacteria</taxon>
        <taxon>Hyphomicrobiales</taxon>
        <taxon>Phyllobacteriaceae</taxon>
        <taxon>Aminobacter</taxon>
    </lineage>
</organism>
<sequence>MGDAARSAFAVEIRERYLAIARDRWPVSVDPLPDELLSSWLHRLALANGIAPRSFAGALGFDERMWSPRLDLCLPLNLARLLCRQTDLSPGAISAMTMNGGALTALLLPLRDNVHRNRSTWMQYCPQCLAADEAPYFRRQWRLASRVSCFTHGCGLRDRCAACRASIATFDQGELLPQHICARCGFDLRAAPKASVKAAARRLERAIADICRVESAMGSTKTSDAVSRVLRAPAAADARSRRTLKNLSTAERIRCFEALAAKPLDWLVNNMDATGAYRRWMIVAAGGHEAMIARFADFLEQHQTRSKPRRFCQPDADLSGLLTAYTRMMIRYTSSTHIIA</sequence>
<evidence type="ECO:0000259" key="1">
    <source>
        <dbReference type="Pfam" id="PF06527"/>
    </source>
</evidence>
<name>A0ABR6C896_9HYPH</name>
<dbReference type="EMBL" id="JACJHZ010000015">
    <property type="protein sequence ID" value="MBA9021241.1"/>
    <property type="molecule type" value="Genomic_DNA"/>
</dbReference>
<accession>A0ABR6C896</accession>
<feature type="domain" description="TniQ" evidence="1">
    <location>
        <begin position="26"/>
        <end position="156"/>
    </location>
</feature>
<evidence type="ECO:0000313" key="2">
    <source>
        <dbReference type="EMBL" id="MBA9021241.1"/>
    </source>
</evidence>
<evidence type="ECO:0000313" key="3">
    <source>
        <dbReference type="Proteomes" id="UP000587524"/>
    </source>
</evidence>
<reference evidence="2 3" key="1">
    <citation type="submission" date="2020-08" db="EMBL/GenBank/DDBJ databases">
        <title>Genomic Encyclopedia of Type Strains, Phase IV (KMG-IV): sequencing the most valuable type-strain genomes for metagenomic binning, comparative biology and taxonomic classification.</title>
        <authorList>
            <person name="Goeker M."/>
        </authorList>
    </citation>
    <scope>NUCLEOTIDE SEQUENCE [LARGE SCALE GENOMIC DNA]</scope>
    <source>
        <strain evidence="2 3">DSM 17455</strain>
    </source>
</reference>